<accession>A0AAV5VXW7</accession>
<feature type="non-terminal residue" evidence="3">
    <location>
        <position position="1"/>
    </location>
</feature>
<keyword evidence="4" id="KW-1185">Reference proteome</keyword>
<dbReference type="AlphaFoldDB" id="A0AAV5VXW7"/>
<feature type="transmembrane region" description="Helical" evidence="1">
    <location>
        <begin position="73"/>
        <end position="93"/>
    </location>
</feature>
<name>A0AAV5VXW7_9BILA</name>
<dbReference type="EMBL" id="BTSY01000004">
    <property type="protein sequence ID" value="GMT22569.1"/>
    <property type="molecule type" value="Genomic_DNA"/>
</dbReference>
<dbReference type="Proteomes" id="UP001432322">
    <property type="component" value="Unassembled WGS sequence"/>
</dbReference>
<protein>
    <recommendedName>
        <fullName evidence="5">G protein-coupled receptor</fullName>
    </recommendedName>
</protein>
<gene>
    <name evidence="3" type="ORF">PFISCL1PPCAC_13866</name>
</gene>
<keyword evidence="1" id="KW-0812">Transmembrane</keyword>
<dbReference type="Pfam" id="PF10327">
    <property type="entry name" value="7TM_GPCR_Sri"/>
    <property type="match status" value="1"/>
</dbReference>
<feature type="transmembrane region" description="Helical" evidence="1">
    <location>
        <begin position="114"/>
        <end position="135"/>
    </location>
</feature>
<evidence type="ECO:0000313" key="3">
    <source>
        <dbReference type="EMBL" id="GMT22569.1"/>
    </source>
</evidence>
<feature type="non-terminal residue" evidence="3">
    <location>
        <position position="176"/>
    </location>
</feature>
<keyword evidence="1" id="KW-0472">Membrane</keyword>
<feature type="chain" id="PRO_5043517945" description="G protein-coupled receptor" evidence="2">
    <location>
        <begin position="22"/>
        <end position="176"/>
    </location>
</feature>
<evidence type="ECO:0000256" key="1">
    <source>
        <dbReference type="SAM" id="Phobius"/>
    </source>
</evidence>
<dbReference type="PANTHER" id="PTHR45830:SF15">
    <property type="entry name" value="SERPENTINE RECEPTOR, CLASS I"/>
    <property type="match status" value="1"/>
</dbReference>
<evidence type="ECO:0000256" key="2">
    <source>
        <dbReference type="SAM" id="SignalP"/>
    </source>
</evidence>
<reference evidence="3" key="1">
    <citation type="submission" date="2023-10" db="EMBL/GenBank/DDBJ databases">
        <title>Genome assembly of Pristionchus species.</title>
        <authorList>
            <person name="Yoshida K."/>
            <person name="Sommer R.J."/>
        </authorList>
    </citation>
    <scope>NUCLEOTIDE SEQUENCE</scope>
    <source>
        <strain evidence="3">RS5133</strain>
    </source>
</reference>
<feature type="signal peptide" evidence="2">
    <location>
        <begin position="1"/>
        <end position="21"/>
    </location>
</feature>
<keyword evidence="2" id="KW-0732">Signal</keyword>
<dbReference type="PANTHER" id="PTHR45830">
    <property type="entry name" value="SERPENTINE RECEPTOR, CLASS I"/>
    <property type="match status" value="1"/>
</dbReference>
<comment type="caution">
    <text evidence="3">The sequence shown here is derived from an EMBL/GenBank/DDBJ whole genome shotgun (WGS) entry which is preliminary data.</text>
</comment>
<evidence type="ECO:0008006" key="5">
    <source>
        <dbReference type="Google" id="ProtNLM"/>
    </source>
</evidence>
<sequence>SSLFTIHPIVFFVLLRHSTEYSRDIKCGYVAYQIVCMLHEFNESFLYRVVNLCPYPGLYCQGPLCRGLLPERFLLVPLFIAIPSVIVPFYFLSLRMYHYISSHSETAINISKRMQIIIILVLFIILSSNLTVHLFSSMISRDTLNLTQIPELSWFKYRAGSVLLFGTPGHNLYFTN</sequence>
<keyword evidence="1" id="KW-1133">Transmembrane helix</keyword>
<proteinExistence type="predicted"/>
<dbReference type="InterPro" id="IPR019429">
    <property type="entry name" value="7TM_GPCR_serpentine_rcpt_Sri"/>
</dbReference>
<evidence type="ECO:0000313" key="4">
    <source>
        <dbReference type="Proteomes" id="UP001432322"/>
    </source>
</evidence>
<organism evidence="3 4">
    <name type="scientific">Pristionchus fissidentatus</name>
    <dbReference type="NCBI Taxonomy" id="1538716"/>
    <lineage>
        <taxon>Eukaryota</taxon>
        <taxon>Metazoa</taxon>
        <taxon>Ecdysozoa</taxon>
        <taxon>Nematoda</taxon>
        <taxon>Chromadorea</taxon>
        <taxon>Rhabditida</taxon>
        <taxon>Rhabditina</taxon>
        <taxon>Diplogasteromorpha</taxon>
        <taxon>Diplogasteroidea</taxon>
        <taxon>Neodiplogasteridae</taxon>
        <taxon>Pristionchus</taxon>
    </lineage>
</organism>